<reference evidence="2 3" key="1">
    <citation type="journal article" date="2017" name="Gigascience">
        <title>Draft genome of the honey bee ectoparasitic mite, Tropilaelaps mercedesae, is shaped by the parasitic life history.</title>
        <authorList>
            <person name="Dong X."/>
            <person name="Armstrong S.D."/>
            <person name="Xia D."/>
            <person name="Makepeace B.L."/>
            <person name="Darby A.C."/>
            <person name="Kadowaki T."/>
        </authorList>
    </citation>
    <scope>NUCLEOTIDE SEQUENCE [LARGE SCALE GENOMIC DNA]</scope>
    <source>
        <strain evidence="2">Wuxi-XJTLU</strain>
    </source>
</reference>
<protein>
    <submittedName>
        <fullName evidence="2">Uncharacterized protein</fullName>
    </submittedName>
</protein>
<sequence length="356" mass="39275">MFFYPRIYSSPCHPPSHHTLHLRPTFSKKLGYISVIETLKVVTETTVTTTTTVVTEEKYKVVAPETMHETFMSDSEDEGEQDNMMGDHSFRYLTGTWGWVGTRPPEELDCLLFVAGRLSDGYAFSCRALRLIKRMHKLEAVVAASSGIEDGRFDSDSRRRAILDWNAFGGRFCDRQTILDSLLGHLALGSHPRRNGARGKVARYAVVSVIFTVRRPRSAEGGGREDTLALQTSLVSGHIVDDAGGKGAFHRDSPASSLPCHSGEKAASRPVSSRLGQRPDEMKSLGDDSLPIDVTRDERLHEAHVAHLTSQQARPHGHMAPSAQEEDRLSPSHLDQSFAKAAPDNVEVKRTPVHAG</sequence>
<feature type="compositionally biased region" description="Basic and acidic residues" evidence="1">
    <location>
        <begin position="277"/>
        <end position="286"/>
    </location>
</feature>
<accession>A0A1V9WYI3</accession>
<evidence type="ECO:0000256" key="1">
    <source>
        <dbReference type="SAM" id="MobiDB-lite"/>
    </source>
</evidence>
<dbReference type="OrthoDB" id="6702980at2759"/>
<dbReference type="STRING" id="418985.A0A1V9WYI3"/>
<keyword evidence="3" id="KW-1185">Reference proteome</keyword>
<evidence type="ECO:0000313" key="3">
    <source>
        <dbReference type="Proteomes" id="UP000192247"/>
    </source>
</evidence>
<proteinExistence type="predicted"/>
<feature type="region of interest" description="Disordered" evidence="1">
    <location>
        <begin position="245"/>
        <end position="290"/>
    </location>
</feature>
<organism evidence="2 3">
    <name type="scientific">Tropilaelaps mercedesae</name>
    <dbReference type="NCBI Taxonomy" id="418985"/>
    <lineage>
        <taxon>Eukaryota</taxon>
        <taxon>Metazoa</taxon>
        <taxon>Ecdysozoa</taxon>
        <taxon>Arthropoda</taxon>
        <taxon>Chelicerata</taxon>
        <taxon>Arachnida</taxon>
        <taxon>Acari</taxon>
        <taxon>Parasitiformes</taxon>
        <taxon>Mesostigmata</taxon>
        <taxon>Gamasina</taxon>
        <taxon>Dermanyssoidea</taxon>
        <taxon>Laelapidae</taxon>
        <taxon>Tropilaelaps</taxon>
    </lineage>
</organism>
<dbReference type="AlphaFoldDB" id="A0A1V9WYI3"/>
<dbReference type="Proteomes" id="UP000192247">
    <property type="component" value="Unassembled WGS sequence"/>
</dbReference>
<feature type="region of interest" description="Disordered" evidence="1">
    <location>
        <begin position="307"/>
        <end position="356"/>
    </location>
</feature>
<dbReference type="EMBL" id="MNPL01033038">
    <property type="protein sequence ID" value="OQR66298.1"/>
    <property type="molecule type" value="Genomic_DNA"/>
</dbReference>
<dbReference type="InParanoid" id="A0A1V9WYI3"/>
<gene>
    <name evidence="2" type="ORF">BIW11_05007</name>
</gene>
<name>A0A1V9WYI3_9ACAR</name>
<evidence type="ECO:0000313" key="2">
    <source>
        <dbReference type="EMBL" id="OQR66298.1"/>
    </source>
</evidence>
<comment type="caution">
    <text evidence="2">The sequence shown here is derived from an EMBL/GenBank/DDBJ whole genome shotgun (WGS) entry which is preliminary data.</text>
</comment>